<dbReference type="Gene3D" id="2.60.120.650">
    <property type="entry name" value="Cupin"/>
    <property type="match status" value="1"/>
</dbReference>
<accession>A0A1Y2I1B7</accession>
<reference evidence="6 7" key="1">
    <citation type="submission" date="2016-07" db="EMBL/GenBank/DDBJ databases">
        <title>Pervasive Adenine N6-methylation of Active Genes in Fungi.</title>
        <authorList>
            <consortium name="DOE Joint Genome Institute"/>
            <person name="Mondo S.J."/>
            <person name="Dannebaum R.O."/>
            <person name="Kuo R.C."/>
            <person name="Labutti K."/>
            <person name="Haridas S."/>
            <person name="Kuo A."/>
            <person name="Salamov A."/>
            <person name="Ahrendt S.R."/>
            <person name="Lipzen A."/>
            <person name="Sullivan W."/>
            <person name="Andreopoulos W.B."/>
            <person name="Clum A."/>
            <person name="Lindquist E."/>
            <person name="Daum C."/>
            <person name="Ramamoorthy G.K."/>
            <person name="Gryganskyi A."/>
            <person name="Culley D."/>
            <person name="Magnuson J.K."/>
            <person name="James T.Y."/>
            <person name="O'Malley M.A."/>
            <person name="Stajich J.E."/>
            <person name="Spatafora J.W."/>
            <person name="Visel A."/>
            <person name="Grigoriev I.V."/>
        </authorList>
    </citation>
    <scope>NUCLEOTIDE SEQUENCE [LARGE SCALE GENOMIC DNA]</scope>
    <source>
        <strain evidence="6 7">PL171</strain>
    </source>
</reference>
<dbReference type="Proteomes" id="UP000193411">
    <property type="component" value="Unassembled WGS sequence"/>
</dbReference>
<dbReference type="EMBL" id="MCFL01000002">
    <property type="protein sequence ID" value="ORZ40668.1"/>
    <property type="molecule type" value="Genomic_DNA"/>
</dbReference>
<feature type="compositionally biased region" description="Low complexity" evidence="5">
    <location>
        <begin position="10"/>
        <end position="35"/>
    </location>
</feature>
<feature type="region of interest" description="Disordered" evidence="5">
    <location>
        <begin position="1"/>
        <end position="129"/>
    </location>
</feature>
<dbReference type="GO" id="GO:0046872">
    <property type="term" value="F:metal ion binding"/>
    <property type="evidence" value="ECO:0007669"/>
    <property type="project" value="UniProtKB-KW"/>
</dbReference>
<evidence type="ECO:0000313" key="7">
    <source>
        <dbReference type="Proteomes" id="UP000193411"/>
    </source>
</evidence>
<feature type="compositionally biased region" description="Low complexity" evidence="5">
    <location>
        <begin position="75"/>
        <end position="129"/>
    </location>
</feature>
<dbReference type="EC" id="1.14.11.27" evidence="2"/>
<gene>
    <name evidence="6" type="ORF">BCR44DRAFT_1098124</name>
</gene>
<dbReference type="OrthoDB" id="5876800at2759"/>
<organism evidence="6 7">
    <name type="scientific">Catenaria anguillulae PL171</name>
    <dbReference type="NCBI Taxonomy" id="765915"/>
    <lineage>
        <taxon>Eukaryota</taxon>
        <taxon>Fungi</taxon>
        <taxon>Fungi incertae sedis</taxon>
        <taxon>Blastocladiomycota</taxon>
        <taxon>Blastocladiomycetes</taxon>
        <taxon>Blastocladiales</taxon>
        <taxon>Catenariaceae</taxon>
        <taxon>Catenaria</taxon>
    </lineage>
</organism>
<dbReference type="STRING" id="765915.A0A1Y2I1B7"/>
<sequence length="316" mass="34037">MKQRDPNRIDSTTASSAMDSSRDPAIPDTDPAADPNCMDVDSAVSHSMSATATASAAPTDSSAANTSMSSETNHSLDSAAPSRPPRRSAALAAQAALAASADADSSAGTSATTITTTPGSGPASSSGSTPDKWVTYLADCRAQSLFSSHPLRHFRPHNLTTDLLAYDFLEPFFMTDPPSDIGMSIPDGFSPDLIAAHAGGSDRMLEIIDVADQSEVRMSLADWVDYFKTPKERREKVLNLLSLEISQQPLGKMIGRPWVVRQMDLVSRFWPSKRQRAGDMPKFQLYCLMGTEGSFTDFHIDFGVRCVLIRVTLIPC</sequence>
<dbReference type="GO" id="GO:0140680">
    <property type="term" value="F:histone H3K36me/H3K36me2 demethylase activity"/>
    <property type="evidence" value="ECO:0007669"/>
    <property type="project" value="UniProtKB-EC"/>
</dbReference>
<dbReference type="SUPFAM" id="SSF51197">
    <property type="entry name" value="Clavaminate synthase-like"/>
    <property type="match status" value="1"/>
</dbReference>
<evidence type="ECO:0000256" key="1">
    <source>
        <dbReference type="ARBA" id="ARBA00001954"/>
    </source>
</evidence>
<keyword evidence="3" id="KW-0479">Metal-binding</keyword>
<comment type="catalytic activity">
    <reaction evidence="4">
        <text>N(6),N(6)-dimethyl-L-lysyl(36)-[histone H3] + 2 2-oxoglutarate + 2 O2 = L-lysyl(36)-[histone H3] + 2 formaldehyde + 2 succinate + 2 CO2</text>
        <dbReference type="Rhea" id="RHEA:42032"/>
        <dbReference type="Rhea" id="RHEA-COMP:9785"/>
        <dbReference type="Rhea" id="RHEA-COMP:9787"/>
        <dbReference type="ChEBI" id="CHEBI:15379"/>
        <dbReference type="ChEBI" id="CHEBI:16526"/>
        <dbReference type="ChEBI" id="CHEBI:16810"/>
        <dbReference type="ChEBI" id="CHEBI:16842"/>
        <dbReference type="ChEBI" id="CHEBI:29969"/>
        <dbReference type="ChEBI" id="CHEBI:30031"/>
        <dbReference type="ChEBI" id="CHEBI:61976"/>
        <dbReference type="EC" id="1.14.11.27"/>
    </reaction>
</comment>
<protein>
    <recommendedName>
        <fullName evidence="2">[histone H3]-dimethyl-L-lysine(36) demethylase</fullName>
        <ecNumber evidence="2">1.14.11.27</ecNumber>
    </recommendedName>
</protein>
<evidence type="ECO:0000256" key="2">
    <source>
        <dbReference type="ARBA" id="ARBA00013246"/>
    </source>
</evidence>
<dbReference type="AlphaFoldDB" id="A0A1Y2I1B7"/>
<evidence type="ECO:0000313" key="6">
    <source>
        <dbReference type="EMBL" id="ORZ40668.1"/>
    </source>
</evidence>
<evidence type="ECO:0000256" key="3">
    <source>
        <dbReference type="ARBA" id="ARBA00022723"/>
    </source>
</evidence>
<comment type="caution">
    <text evidence="6">The sequence shown here is derived from an EMBL/GenBank/DDBJ whole genome shotgun (WGS) entry which is preliminary data.</text>
</comment>
<dbReference type="InterPro" id="IPR050690">
    <property type="entry name" value="JHDM1_Histone_Demethylase"/>
</dbReference>
<name>A0A1Y2I1B7_9FUNG</name>
<feature type="compositionally biased region" description="Low complexity" evidence="5">
    <location>
        <begin position="42"/>
        <end position="67"/>
    </location>
</feature>
<proteinExistence type="predicted"/>
<dbReference type="PANTHER" id="PTHR23123">
    <property type="entry name" value="PHD/F-BOX CONTAINING PROTEIN"/>
    <property type="match status" value="1"/>
</dbReference>
<keyword evidence="7" id="KW-1185">Reference proteome</keyword>
<evidence type="ECO:0000256" key="5">
    <source>
        <dbReference type="SAM" id="MobiDB-lite"/>
    </source>
</evidence>
<comment type="cofactor">
    <cofactor evidence="1">
        <name>Fe(2+)</name>
        <dbReference type="ChEBI" id="CHEBI:29033"/>
    </cofactor>
</comment>
<evidence type="ECO:0000256" key="4">
    <source>
        <dbReference type="ARBA" id="ARBA00047915"/>
    </source>
</evidence>